<evidence type="ECO:0000256" key="4">
    <source>
        <dbReference type="ARBA" id="ARBA00022989"/>
    </source>
</evidence>
<reference evidence="7 8" key="2">
    <citation type="submission" date="2018-11" db="EMBL/GenBank/DDBJ databases">
        <authorList>
            <consortium name="Pathogen Informatics"/>
        </authorList>
    </citation>
    <scope>NUCLEOTIDE SEQUENCE [LARGE SCALE GENOMIC DNA]</scope>
</reference>
<dbReference type="Proteomes" id="UP000270296">
    <property type="component" value="Unassembled WGS sequence"/>
</dbReference>
<keyword evidence="5 6" id="KW-0472">Membrane</keyword>
<evidence type="ECO:0000256" key="5">
    <source>
        <dbReference type="ARBA" id="ARBA00023136"/>
    </source>
</evidence>
<feature type="transmembrane region" description="Helical" evidence="6">
    <location>
        <begin position="40"/>
        <end position="60"/>
    </location>
</feature>
<proteinExistence type="inferred from homology"/>
<feature type="transmembrane region" description="Helical" evidence="6">
    <location>
        <begin position="72"/>
        <end position="89"/>
    </location>
</feature>
<dbReference type="InterPro" id="IPR000791">
    <property type="entry name" value="Gpr1/Fun34/SatP-like"/>
</dbReference>
<dbReference type="GO" id="GO:0005886">
    <property type="term" value="C:plasma membrane"/>
    <property type="evidence" value="ECO:0007669"/>
    <property type="project" value="TreeGrafter"/>
</dbReference>
<dbReference type="InterPro" id="IPR047623">
    <property type="entry name" value="SatP"/>
</dbReference>
<dbReference type="Pfam" id="PF01184">
    <property type="entry name" value="Gpr1_Fun34_YaaH"/>
    <property type="match status" value="1"/>
</dbReference>
<evidence type="ECO:0000313" key="9">
    <source>
        <dbReference type="WBParaSite" id="SBAD_0000915301-mRNA-1"/>
    </source>
</evidence>
<organism evidence="9">
    <name type="scientific">Soboliphyme baturini</name>
    <dbReference type="NCBI Taxonomy" id="241478"/>
    <lineage>
        <taxon>Eukaryota</taxon>
        <taxon>Metazoa</taxon>
        <taxon>Ecdysozoa</taxon>
        <taxon>Nematoda</taxon>
        <taxon>Enoplea</taxon>
        <taxon>Dorylaimia</taxon>
        <taxon>Dioctophymatida</taxon>
        <taxon>Dioctophymatoidea</taxon>
        <taxon>Soboliphymatidae</taxon>
        <taxon>Soboliphyme</taxon>
    </lineage>
</organism>
<evidence type="ECO:0000256" key="1">
    <source>
        <dbReference type="ARBA" id="ARBA00004141"/>
    </source>
</evidence>
<evidence type="ECO:0000256" key="3">
    <source>
        <dbReference type="ARBA" id="ARBA00022692"/>
    </source>
</evidence>
<keyword evidence="4 6" id="KW-1133">Transmembrane helix</keyword>
<dbReference type="AlphaFoldDB" id="A0A183IYY5"/>
<evidence type="ECO:0000256" key="2">
    <source>
        <dbReference type="ARBA" id="ARBA00005587"/>
    </source>
</evidence>
<feature type="transmembrane region" description="Helical" evidence="6">
    <location>
        <begin position="95"/>
        <end position="115"/>
    </location>
</feature>
<sequence>MTKNMEEMKNLVMDQKDDEVKFENIKNYVKTLYDEQKPKFSNPTVLGLAGFGCAVITFQIHNFGWMDRGPTMWVALVLGGILHLGFQEFQTGNNFGYGAFSTFGGLWTCFGLILLGDKMEWYPASKIDMGCMMIVFTVFTGIWLYPTLYMDLALCLMFSDLFLAFIFADIELLTGEVRGPMSKAAATLFLIGGLISWYIMAHFIYLDILKKDVLPVGRAPITIIRSYRTRGADRSNA</sequence>
<protein>
    <submittedName>
        <fullName evidence="9">GPR1 FUN34 yaaH family protein</fullName>
    </submittedName>
</protein>
<dbReference type="OrthoDB" id="3648309at2759"/>
<dbReference type="WBParaSite" id="SBAD_0000915301-mRNA-1">
    <property type="protein sequence ID" value="SBAD_0000915301-mRNA-1"/>
    <property type="gene ID" value="SBAD_0000915301"/>
</dbReference>
<keyword evidence="8" id="KW-1185">Reference proteome</keyword>
<gene>
    <name evidence="7" type="ORF">SBAD_LOCUS8833</name>
</gene>
<dbReference type="EMBL" id="UZAM01012016">
    <property type="protein sequence ID" value="VDP19572.1"/>
    <property type="molecule type" value="Genomic_DNA"/>
</dbReference>
<feature type="transmembrane region" description="Helical" evidence="6">
    <location>
        <begin position="127"/>
        <end position="145"/>
    </location>
</feature>
<name>A0A183IYY5_9BILA</name>
<comment type="similarity">
    <text evidence="2">Belongs to the acetate uptake transporter (AceTr) (TC 2.A.96) family.</text>
</comment>
<feature type="transmembrane region" description="Helical" evidence="6">
    <location>
        <begin position="151"/>
        <end position="173"/>
    </location>
</feature>
<evidence type="ECO:0000313" key="8">
    <source>
        <dbReference type="Proteomes" id="UP000270296"/>
    </source>
</evidence>
<dbReference type="GO" id="GO:0015360">
    <property type="term" value="F:acetate:proton symporter activity"/>
    <property type="evidence" value="ECO:0007669"/>
    <property type="project" value="TreeGrafter"/>
</dbReference>
<feature type="transmembrane region" description="Helical" evidence="6">
    <location>
        <begin position="185"/>
        <end position="205"/>
    </location>
</feature>
<evidence type="ECO:0000313" key="7">
    <source>
        <dbReference type="EMBL" id="VDP19572.1"/>
    </source>
</evidence>
<evidence type="ECO:0000256" key="6">
    <source>
        <dbReference type="SAM" id="Phobius"/>
    </source>
</evidence>
<accession>A0A183IYY5</accession>
<keyword evidence="3 6" id="KW-0812">Transmembrane</keyword>
<dbReference type="PANTHER" id="PTHR30178">
    <property type="entry name" value="INNER MEMBRANE PROTEIN YAAH"/>
    <property type="match status" value="1"/>
</dbReference>
<dbReference type="PANTHER" id="PTHR30178:SF3">
    <property type="entry name" value="SUCCINATE-ACETATE_PROTON SYMPORTER SATP"/>
    <property type="match status" value="1"/>
</dbReference>
<dbReference type="GO" id="GO:0071422">
    <property type="term" value="P:succinate transmembrane transport"/>
    <property type="evidence" value="ECO:0007669"/>
    <property type="project" value="TreeGrafter"/>
</dbReference>
<dbReference type="NCBIfam" id="NF038013">
    <property type="entry name" value="AceTr_1"/>
    <property type="match status" value="1"/>
</dbReference>
<reference evidence="9" key="1">
    <citation type="submission" date="2016-06" db="UniProtKB">
        <authorList>
            <consortium name="WormBaseParasite"/>
        </authorList>
    </citation>
    <scope>IDENTIFICATION</scope>
</reference>
<comment type="subcellular location">
    <subcellularLocation>
        <location evidence="1">Membrane</location>
        <topology evidence="1">Multi-pass membrane protein</topology>
    </subcellularLocation>
</comment>